<dbReference type="AlphaFoldDB" id="A0A2S6C7I3"/>
<feature type="region of interest" description="Disordered" evidence="1">
    <location>
        <begin position="104"/>
        <end position="135"/>
    </location>
</feature>
<sequence length="277" mass="30713">MYMPLGRHDPRRHPPGFDSPEVIRAMAEADRRAMEGAAKARQKALKEAQEAARIEQEKSALRPAVTLDAGREREKLAKKPHESSLRDLSEALQKQSRKALFTCGGQVSNPQDAHNTHSDRPATSSGSKAVATKPISIRWGANERGRTISLPITWPSDQAAYQKLIEDCVPATFGRNGQDVYDESYRRAGALGTEHFMTDFCPYKAGIIDSVAQLLLPPFTGDLRSDKDMNDKRLARGIRAELYKLNVYSGPSGMFKAHVSGVVELDTTCMTRLTFNR</sequence>
<evidence type="ECO:0000256" key="1">
    <source>
        <dbReference type="SAM" id="MobiDB-lite"/>
    </source>
</evidence>
<gene>
    <name evidence="2" type="ORF">CBER1_05858</name>
</gene>
<protein>
    <submittedName>
        <fullName evidence="2">Uncharacterized protein</fullName>
    </submittedName>
</protein>
<dbReference type="STRING" id="357750.A0A2S6C7I3"/>
<name>A0A2S6C7I3_9PEZI</name>
<dbReference type="Proteomes" id="UP000237631">
    <property type="component" value="Unassembled WGS sequence"/>
</dbReference>
<evidence type="ECO:0000313" key="2">
    <source>
        <dbReference type="EMBL" id="PPJ55691.1"/>
    </source>
</evidence>
<organism evidence="2 3">
    <name type="scientific">Cercospora berteroae</name>
    <dbReference type="NCBI Taxonomy" id="357750"/>
    <lineage>
        <taxon>Eukaryota</taxon>
        <taxon>Fungi</taxon>
        <taxon>Dikarya</taxon>
        <taxon>Ascomycota</taxon>
        <taxon>Pezizomycotina</taxon>
        <taxon>Dothideomycetes</taxon>
        <taxon>Dothideomycetidae</taxon>
        <taxon>Mycosphaerellales</taxon>
        <taxon>Mycosphaerellaceae</taxon>
        <taxon>Cercospora</taxon>
    </lineage>
</organism>
<reference evidence="3" key="1">
    <citation type="journal article" date="2017" name="bioRxiv">
        <title>Conservation of a gene cluster reveals novel cercosporin biosynthetic mechanisms and extends production to the genus Colletotrichum.</title>
        <authorList>
            <person name="de Jonge R."/>
            <person name="Ebert M.K."/>
            <person name="Huitt-Roehl C.R."/>
            <person name="Pal P."/>
            <person name="Suttle J.C."/>
            <person name="Spanner R.E."/>
            <person name="Neubauer J.D."/>
            <person name="Jurick W.M.II."/>
            <person name="Stott K.A."/>
            <person name="Secor G.A."/>
            <person name="Thomma B.P.H.J."/>
            <person name="Van de Peer Y."/>
            <person name="Townsend C.A."/>
            <person name="Bolton M.D."/>
        </authorList>
    </citation>
    <scope>NUCLEOTIDE SEQUENCE [LARGE SCALE GENOMIC DNA]</scope>
    <source>
        <strain evidence="3">CBS538.71</strain>
    </source>
</reference>
<keyword evidence="3" id="KW-1185">Reference proteome</keyword>
<dbReference type="OrthoDB" id="3641688at2759"/>
<accession>A0A2S6C7I3</accession>
<dbReference type="EMBL" id="PNEN01000534">
    <property type="protein sequence ID" value="PPJ55691.1"/>
    <property type="molecule type" value="Genomic_DNA"/>
</dbReference>
<evidence type="ECO:0000313" key="3">
    <source>
        <dbReference type="Proteomes" id="UP000237631"/>
    </source>
</evidence>
<comment type="caution">
    <text evidence="2">The sequence shown here is derived from an EMBL/GenBank/DDBJ whole genome shotgun (WGS) entry which is preliminary data.</text>
</comment>
<proteinExistence type="predicted"/>